<dbReference type="Proteomes" id="UP000032049">
    <property type="component" value="Unassembled WGS sequence"/>
</dbReference>
<name>A0A0D0GIR7_9SPHI</name>
<protein>
    <submittedName>
        <fullName evidence="2">Contig76, whole genome shotgun sequence</fullName>
    </submittedName>
</protein>
<accession>A0A0D0GIR7</accession>
<comment type="caution">
    <text evidence="2">The sequence shown here is derived from an EMBL/GenBank/DDBJ whole genome shotgun (WGS) entry which is preliminary data.</text>
</comment>
<proteinExistence type="predicted"/>
<keyword evidence="1" id="KW-0732">Signal</keyword>
<organism evidence="2 3">
    <name type="scientific">Pedobacter lusitanus</name>
    <dbReference type="NCBI Taxonomy" id="1503925"/>
    <lineage>
        <taxon>Bacteria</taxon>
        <taxon>Pseudomonadati</taxon>
        <taxon>Bacteroidota</taxon>
        <taxon>Sphingobacteriia</taxon>
        <taxon>Sphingobacteriales</taxon>
        <taxon>Sphingobacteriaceae</taxon>
        <taxon>Pedobacter</taxon>
    </lineage>
</organism>
<dbReference type="EMBL" id="JXRA01000076">
    <property type="protein sequence ID" value="KIO76005.1"/>
    <property type="molecule type" value="Genomic_DNA"/>
</dbReference>
<keyword evidence="3" id="KW-1185">Reference proteome</keyword>
<dbReference type="RefSeq" id="WP_041883730.1">
    <property type="nucleotide sequence ID" value="NZ_CP157278.1"/>
</dbReference>
<dbReference type="OrthoDB" id="14196at2"/>
<sequence>MRKICILLVLCFFYLSTVAQSVAVINGSPVSQKEFVWVYHKHRPENTKPALTDLISFLNIYIDFKLKVLDAREAGLDKDSTYISETRNYEKALLNSAPPEARQADFSLVTKEFNEALLLFNISEKKIWDGAENNDRMVHEYYNAHAENYSSLSYDDCKSEVVQDYQRQLECEWITALRKKYKITIDQGALSKLIR</sequence>
<reference evidence="2 3" key="1">
    <citation type="submission" date="2015-01" db="EMBL/GenBank/DDBJ databases">
        <title>Draft genome sequence of Pedobacter sp. NL19 isolated from sludge of an effluent treatment pond in an abandoned uranium mine.</title>
        <authorList>
            <person name="Santos T."/>
            <person name="Caetano T."/>
            <person name="Covas C."/>
            <person name="Cruz A."/>
            <person name="Mendo S."/>
        </authorList>
    </citation>
    <scope>NUCLEOTIDE SEQUENCE [LARGE SCALE GENOMIC DNA]</scope>
    <source>
        <strain evidence="2 3">NL19</strain>
    </source>
</reference>
<evidence type="ECO:0000313" key="3">
    <source>
        <dbReference type="Proteomes" id="UP000032049"/>
    </source>
</evidence>
<evidence type="ECO:0000256" key="1">
    <source>
        <dbReference type="SAM" id="SignalP"/>
    </source>
</evidence>
<gene>
    <name evidence="2" type="ORF">TH53_17450</name>
</gene>
<feature type="chain" id="PRO_5002222534" evidence="1">
    <location>
        <begin position="22"/>
        <end position="195"/>
    </location>
</feature>
<evidence type="ECO:0000313" key="2">
    <source>
        <dbReference type="EMBL" id="KIO76005.1"/>
    </source>
</evidence>
<dbReference type="STRING" id="1503925.TH53_17450"/>
<feature type="signal peptide" evidence="1">
    <location>
        <begin position="1"/>
        <end position="21"/>
    </location>
</feature>
<dbReference type="AlphaFoldDB" id="A0A0D0GIR7"/>